<dbReference type="Pfam" id="PF02838">
    <property type="entry name" value="Glyco_hydro_20b"/>
    <property type="match status" value="1"/>
</dbReference>
<dbReference type="PROSITE" id="PS51257">
    <property type="entry name" value="PROKAR_LIPOPROTEIN"/>
    <property type="match status" value="1"/>
</dbReference>
<feature type="compositionally biased region" description="Low complexity" evidence="4">
    <location>
        <begin position="35"/>
        <end position="50"/>
    </location>
</feature>
<dbReference type="Gene3D" id="1.20.58.460">
    <property type="entry name" value="Hyaluronidase post-catalytic domain-like"/>
    <property type="match status" value="1"/>
</dbReference>
<evidence type="ECO:0000256" key="5">
    <source>
        <dbReference type="SAM" id="SignalP"/>
    </source>
</evidence>
<feature type="active site" description="Proton donor" evidence="3">
    <location>
        <position position="319"/>
    </location>
</feature>
<keyword evidence="1 3" id="KW-0378">Hydrolase</keyword>
<evidence type="ECO:0000259" key="6">
    <source>
        <dbReference type="PROSITE" id="PS52009"/>
    </source>
</evidence>
<organism evidence="7 8">
    <name type="scientific">Halopolyspora algeriensis</name>
    <dbReference type="NCBI Taxonomy" id="1500506"/>
    <lineage>
        <taxon>Bacteria</taxon>
        <taxon>Bacillati</taxon>
        <taxon>Actinomycetota</taxon>
        <taxon>Actinomycetes</taxon>
        <taxon>Actinomycetes incertae sedis</taxon>
        <taxon>Halopolyspora</taxon>
    </lineage>
</organism>
<evidence type="ECO:0000256" key="2">
    <source>
        <dbReference type="ARBA" id="ARBA00023295"/>
    </source>
</evidence>
<dbReference type="SUPFAM" id="SSF140657">
    <property type="entry name" value="Hyaluronidase post-catalytic domain-like"/>
    <property type="match status" value="1"/>
</dbReference>
<protein>
    <submittedName>
        <fullName evidence="7">Hyaluronoglucosaminidase</fullName>
    </submittedName>
</protein>
<feature type="domain" description="GH84" evidence="6">
    <location>
        <begin position="204"/>
        <end position="487"/>
    </location>
</feature>
<dbReference type="InterPro" id="IPR015882">
    <property type="entry name" value="HEX_bac_N"/>
</dbReference>
<evidence type="ECO:0000256" key="1">
    <source>
        <dbReference type="ARBA" id="ARBA00022801"/>
    </source>
</evidence>
<dbReference type="PANTHER" id="PTHR13170:SF16">
    <property type="entry name" value="PROTEIN O-GLCNACASE"/>
    <property type="match status" value="1"/>
</dbReference>
<dbReference type="PANTHER" id="PTHR13170">
    <property type="entry name" value="O-GLCNACASE"/>
    <property type="match status" value="1"/>
</dbReference>
<dbReference type="InterPro" id="IPR011496">
    <property type="entry name" value="O-GlcNAcase_cat"/>
</dbReference>
<keyword evidence="5" id="KW-0732">Signal</keyword>
<feature type="chain" id="PRO_5016744047" evidence="5">
    <location>
        <begin position="33"/>
        <end position="678"/>
    </location>
</feature>
<dbReference type="InterPro" id="IPR017853">
    <property type="entry name" value="GH"/>
</dbReference>
<dbReference type="Pfam" id="PF07555">
    <property type="entry name" value="NAGidase"/>
    <property type="match status" value="1"/>
</dbReference>
<evidence type="ECO:0000256" key="4">
    <source>
        <dbReference type="SAM" id="MobiDB-lite"/>
    </source>
</evidence>
<dbReference type="GO" id="GO:1901135">
    <property type="term" value="P:carbohydrate derivative metabolic process"/>
    <property type="evidence" value="ECO:0007669"/>
    <property type="project" value="UniProtKB-ARBA"/>
</dbReference>
<dbReference type="Gene3D" id="3.30.379.10">
    <property type="entry name" value="Chitobiase/beta-hexosaminidase domain 2-like"/>
    <property type="match status" value="1"/>
</dbReference>
<dbReference type="GO" id="GO:0005975">
    <property type="term" value="P:carbohydrate metabolic process"/>
    <property type="evidence" value="ECO:0007669"/>
    <property type="project" value="UniProtKB-ARBA"/>
</dbReference>
<feature type="signal peptide" evidence="5">
    <location>
        <begin position="1"/>
        <end position="32"/>
    </location>
</feature>
<dbReference type="EMBL" id="QPJC01000006">
    <property type="protein sequence ID" value="RCW43569.1"/>
    <property type="molecule type" value="Genomic_DNA"/>
</dbReference>
<reference evidence="7 8" key="1">
    <citation type="submission" date="2018-07" db="EMBL/GenBank/DDBJ databases">
        <title>Genomic Encyclopedia of Type Strains, Phase III (KMG-III): the genomes of soil and plant-associated and newly described type strains.</title>
        <authorList>
            <person name="Whitman W."/>
        </authorList>
    </citation>
    <scope>NUCLEOTIDE SEQUENCE [LARGE SCALE GENOMIC DNA]</scope>
    <source>
        <strain evidence="7 8">CECT 8575</strain>
    </source>
</reference>
<dbReference type="InterPro" id="IPR051822">
    <property type="entry name" value="Glycosyl_Hydrolase_84"/>
</dbReference>
<comment type="caution">
    <text evidence="7">The sequence shown here is derived from an EMBL/GenBank/DDBJ whole genome shotgun (WGS) entry which is preliminary data.</text>
</comment>
<accession>A0A368VPB8</accession>
<dbReference type="PROSITE" id="PS52009">
    <property type="entry name" value="GH84"/>
    <property type="match status" value="1"/>
</dbReference>
<evidence type="ECO:0000313" key="8">
    <source>
        <dbReference type="Proteomes" id="UP000253495"/>
    </source>
</evidence>
<sequence length="678" mass="73445">MGGRFRRSVHRPAVSASLLCIVLAVVMGCSNNAPVPATSSSPQASPSADSGGQADLPQVTPQPRTMTRLGQDVRVRGTVEVVVDPLVDRPTRELAVRVLRSAGASHVVVREPGPAVDGATLSMRLGHRKAPSVVKGIQHVGFSVPPPPLPPEGYVLAARGGDDPTLVLGAGDSAGAYYAVQTLRQLATPGRIAGVGIVDKPQMSTRGTIEGFYGSPWTHAERMDQLAFYGEVKLNTYIYAPKDDPYHRRLWREPYPREKLARLGELIGQAAAHHVTFTFALSPGTSICYSDPADFDALRAKLQQLYDAGVRSFSVPLDDISYTEWNCSADRAEYGPPSPDAAGRAQADLLNRVQREFIDTHPDTQPLQTVPTEYSDVEDSPYKTALRTQLDPRVQVMWTGVGVIPDEVTVADARRAAQVWGRKVMLWDNYPVNDFDGSTGRLLLGPYAQRRSGLHEHLSGLVVNPMNQAAASKVVEIGAAGLAWNSADFDPQRAWHAAAEHLAGDRFAGDEQALRPDPETVEALMVFFDLNHMAPLPSGEPWLAPAPELARRLDEFRAAWRGGDRSAALRQLRGYAEKIAGAPERIREGAAQNFVSDATPWLQATDLWGDSLLATVDGLRARLDGDEAAARRYFGEAADLADRAGSVRTVPGETLPQGPVRVADGVLDTFIRQAPELR</sequence>
<feature type="region of interest" description="Disordered" evidence="4">
    <location>
        <begin position="35"/>
        <end position="72"/>
    </location>
</feature>
<proteinExistence type="inferred from homology"/>
<name>A0A368VPB8_9ACTN</name>
<gene>
    <name evidence="7" type="ORF">DFQ14_10646</name>
</gene>
<dbReference type="InterPro" id="IPR029018">
    <property type="entry name" value="Hex-like_dom2"/>
</dbReference>
<evidence type="ECO:0000256" key="3">
    <source>
        <dbReference type="PROSITE-ProRule" id="PRU01353"/>
    </source>
</evidence>
<keyword evidence="8" id="KW-1185">Reference proteome</keyword>
<evidence type="ECO:0000313" key="7">
    <source>
        <dbReference type="EMBL" id="RCW43569.1"/>
    </source>
</evidence>
<dbReference type="GO" id="GO:0015929">
    <property type="term" value="F:hexosaminidase activity"/>
    <property type="evidence" value="ECO:0007669"/>
    <property type="project" value="UniProtKB-ARBA"/>
</dbReference>
<keyword evidence="2 3" id="KW-0326">Glycosidase</keyword>
<dbReference type="Gene3D" id="3.20.20.80">
    <property type="entry name" value="Glycosidases"/>
    <property type="match status" value="1"/>
</dbReference>
<dbReference type="AlphaFoldDB" id="A0A368VPB8"/>
<dbReference type="Proteomes" id="UP000253495">
    <property type="component" value="Unassembled WGS sequence"/>
</dbReference>
<dbReference type="SUPFAM" id="SSF51445">
    <property type="entry name" value="(Trans)glycosidases"/>
    <property type="match status" value="1"/>
</dbReference>
<comment type="similarity">
    <text evidence="3">Belongs to the glycosyl hydrolase 84 family.</text>
</comment>
<dbReference type="SUPFAM" id="SSF55545">
    <property type="entry name" value="beta-N-acetylhexosaminidase-like domain"/>
    <property type="match status" value="1"/>
</dbReference>